<protein>
    <submittedName>
        <fullName evidence="2">Uncharacterized protein</fullName>
    </submittedName>
</protein>
<accession>A0A2C6KMP2</accession>
<feature type="compositionally biased region" description="Basic and acidic residues" evidence="1">
    <location>
        <begin position="217"/>
        <end position="237"/>
    </location>
</feature>
<keyword evidence="3" id="KW-1185">Reference proteome</keyword>
<dbReference type="AlphaFoldDB" id="A0A2C6KMP2"/>
<evidence type="ECO:0000313" key="3">
    <source>
        <dbReference type="Proteomes" id="UP000221165"/>
    </source>
</evidence>
<feature type="region of interest" description="Disordered" evidence="1">
    <location>
        <begin position="1"/>
        <end position="237"/>
    </location>
</feature>
<proteinExistence type="predicted"/>
<name>A0A2C6KMP2_9APIC</name>
<comment type="caution">
    <text evidence="2">The sequence shown here is derived from an EMBL/GenBank/DDBJ whole genome shotgun (WGS) entry which is preliminary data.</text>
</comment>
<organism evidence="2 3">
    <name type="scientific">Cystoisospora suis</name>
    <dbReference type="NCBI Taxonomy" id="483139"/>
    <lineage>
        <taxon>Eukaryota</taxon>
        <taxon>Sar</taxon>
        <taxon>Alveolata</taxon>
        <taxon>Apicomplexa</taxon>
        <taxon>Conoidasida</taxon>
        <taxon>Coccidia</taxon>
        <taxon>Eucoccidiorida</taxon>
        <taxon>Eimeriorina</taxon>
        <taxon>Sarcocystidae</taxon>
        <taxon>Cystoisospora</taxon>
    </lineage>
</organism>
<feature type="compositionally biased region" description="Basic and acidic residues" evidence="1">
    <location>
        <begin position="122"/>
        <end position="133"/>
    </location>
</feature>
<feature type="compositionally biased region" description="Polar residues" evidence="1">
    <location>
        <begin position="155"/>
        <end position="167"/>
    </location>
</feature>
<reference evidence="2 3" key="1">
    <citation type="journal article" date="2017" name="Int. J. Parasitol.">
        <title>The genome of the protozoan parasite Cystoisospora suis and a reverse vaccinology approach to identify vaccine candidates.</title>
        <authorList>
            <person name="Palmieri N."/>
            <person name="Shrestha A."/>
            <person name="Ruttkowski B."/>
            <person name="Beck T."/>
            <person name="Vogl C."/>
            <person name="Tomley F."/>
            <person name="Blake D.P."/>
            <person name="Joachim A."/>
        </authorList>
    </citation>
    <scope>NUCLEOTIDE SEQUENCE [LARGE SCALE GENOMIC DNA]</scope>
    <source>
        <strain evidence="2 3">Wien I</strain>
    </source>
</reference>
<sequence>MASAAREGSLVVGDDGSQQPPANAGTAWGPPLSNNFTDRPLREQGRDFDPTREFDRPPSVGSGTTQHPEADEAVWSHGLRPSHASGEVPSGGGGADGRLSPSLRDSPQSVGENAPGETKASVQRDADKLEEAPSRGVVSKPADRSERSDVHVSSAVLSGQTPGQSIGQDEALKEETGVALAPHRDPAAGHVGVERPPEKFASSKASSQEQLQGRMGQGKEGDTCARHETGKGADRKDVIMAREAESPGESPQVEANSGSAIETEGAAFTVGELVDRAIASVREAVRCVSRSVTRVAYGDFTELQNAREGLHRIATGDFRSLSPLEQCLSSILGDCSAVTEQVFPCAVTQPPVDVENGGTPKPPPILMVVSTPAGPYIRIVPDSLVDEAVKQGLVGEEDVQLQREFPLYDSRQSVI</sequence>
<dbReference type="GeneID" id="94424290"/>
<feature type="compositionally biased region" description="Basic and acidic residues" evidence="1">
    <location>
        <begin position="170"/>
        <end position="198"/>
    </location>
</feature>
<dbReference type="VEuPathDB" id="ToxoDB:CSUI_000872"/>
<feature type="compositionally biased region" description="Basic and acidic residues" evidence="1">
    <location>
        <begin position="39"/>
        <end position="56"/>
    </location>
</feature>
<dbReference type="RefSeq" id="XP_067926953.1">
    <property type="nucleotide sequence ID" value="XM_068061079.1"/>
</dbReference>
<dbReference type="OrthoDB" id="330485at2759"/>
<dbReference type="EMBL" id="MIGC01000342">
    <property type="protein sequence ID" value="PHJ25281.1"/>
    <property type="molecule type" value="Genomic_DNA"/>
</dbReference>
<gene>
    <name evidence="2" type="ORF">CSUI_000872</name>
</gene>
<dbReference type="Proteomes" id="UP000221165">
    <property type="component" value="Unassembled WGS sequence"/>
</dbReference>
<evidence type="ECO:0000313" key="2">
    <source>
        <dbReference type="EMBL" id="PHJ25281.1"/>
    </source>
</evidence>
<feature type="compositionally biased region" description="Basic and acidic residues" evidence="1">
    <location>
        <begin position="141"/>
        <end position="150"/>
    </location>
</feature>
<evidence type="ECO:0000256" key="1">
    <source>
        <dbReference type="SAM" id="MobiDB-lite"/>
    </source>
</evidence>